<reference evidence="1" key="1">
    <citation type="submission" date="2012-11" db="EMBL/GenBank/DDBJ databases">
        <title>Dependencies among metagenomic species, viruses, plasmids and units of genetic variation.</title>
        <authorList>
            <person name="Nielsen H.B."/>
            <person name="Almeida M."/>
            <person name="Juncker A.S."/>
            <person name="Rasmussen S."/>
            <person name="Li J."/>
            <person name="Sunagawa S."/>
            <person name="Plichta D."/>
            <person name="Gautier L."/>
            <person name="Le Chatelier E."/>
            <person name="Peletier E."/>
            <person name="Bonde I."/>
            <person name="Nielsen T."/>
            <person name="Manichanh C."/>
            <person name="Arumugam M."/>
            <person name="Batto J."/>
            <person name="Santos M.B.Q.D."/>
            <person name="Blom N."/>
            <person name="Borruel N."/>
            <person name="Burgdorf K.S."/>
            <person name="Boumezbeur F."/>
            <person name="Casellas F."/>
            <person name="Dore J."/>
            <person name="Guarner F."/>
            <person name="Hansen T."/>
            <person name="Hildebrand F."/>
            <person name="Kaas R.S."/>
            <person name="Kennedy S."/>
            <person name="Kristiansen K."/>
            <person name="Kultima J.R."/>
            <person name="Leonard P."/>
            <person name="Levenez F."/>
            <person name="Lund O."/>
            <person name="Moumen B."/>
            <person name="Le Paslier D."/>
            <person name="Pons N."/>
            <person name="Pedersen O."/>
            <person name="Prifti E."/>
            <person name="Qin J."/>
            <person name="Raes J."/>
            <person name="Tap J."/>
            <person name="Tims S."/>
            <person name="Ussery D.W."/>
            <person name="Yamada T."/>
            <person name="MetaHit consortium"/>
            <person name="Renault P."/>
            <person name="Sicheritz-Ponten T."/>
            <person name="Bork P."/>
            <person name="Wang J."/>
            <person name="Brunak S."/>
            <person name="Ehrlich S.D."/>
        </authorList>
    </citation>
    <scope>NUCLEOTIDE SEQUENCE [LARGE SCALE GENOMIC DNA]</scope>
</reference>
<comment type="caution">
    <text evidence="1">The sequence shown here is derived from an EMBL/GenBank/DDBJ whole genome shotgun (WGS) entry which is preliminary data.</text>
</comment>
<evidence type="ECO:0000313" key="2">
    <source>
        <dbReference type="Proteomes" id="UP000018142"/>
    </source>
</evidence>
<sequence>MSYTLTENYQIDEFTIKAIIGENISDENCDFQKLLPERSVLTDENIICIFENGDAFSICSTDTVRYKVFVDKDYANHPRYTVNEILSKSIDIFDEKFFATEVETKLTISDVYQIISRRGNRKLDCYSLNSMSYGVM</sequence>
<proteinExistence type="predicted"/>
<gene>
    <name evidence="1" type="ORF">BN788_01880</name>
</gene>
<dbReference type="Proteomes" id="UP000018142">
    <property type="component" value="Unassembled WGS sequence"/>
</dbReference>
<dbReference type="EMBL" id="CBFJ010000105">
    <property type="protein sequence ID" value="CDC46124.1"/>
    <property type="molecule type" value="Genomic_DNA"/>
</dbReference>
<dbReference type="AlphaFoldDB" id="R6RLE3"/>
<protein>
    <submittedName>
        <fullName evidence="1">Uncharacterized protein</fullName>
    </submittedName>
</protein>
<accession>R6RLE3</accession>
<name>R6RLE3_9FIRM</name>
<evidence type="ECO:0000313" key="1">
    <source>
        <dbReference type="EMBL" id="CDC46124.1"/>
    </source>
</evidence>
<organism evidence="1 2">
    <name type="scientific">[Eubacterium] siraeum CAG:80</name>
    <dbReference type="NCBI Taxonomy" id="1263080"/>
    <lineage>
        <taxon>Bacteria</taxon>
        <taxon>Bacillati</taxon>
        <taxon>Bacillota</taxon>
        <taxon>Clostridia</taxon>
        <taxon>Eubacteriales</taxon>
        <taxon>Oscillospiraceae</taxon>
        <taxon>Oscillospiraceae incertae sedis</taxon>
    </lineage>
</organism>